<dbReference type="AlphaFoldDB" id="A0A4Q0PM75"/>
<name>A0A4Q0PM75_9FLAO</name>
<accession>A0A4Q0PM75</accession>
<evidence type="ECO:0000313" key="3">
    <source>
        <dbReference type="Proteomes" id="UP000290608"/>
    </source>
</evidence>
<dbReference type="EMBL" id="QOVL01000011">
    <property type="protein sequence ID" value="RXG28449.1"/>
    <property type="molecule type" value="Genomic_DNA"/>
</dbReference>
<protein>
    <submittedName>
        <fullName evidence="2">Uncharacterized protein</fullName>
    </submittedName>
</protein>
<comment type="caution">
    <text evidence="2">The sequence shown here is derived from an EMBL/GenBank/DDBJ whole genome shotgun (WGS) entry which is preliminary data.</text>
</comment>
<organism evidence="2 3">
    <name type="scientific">Leeuwenhoekiella marinoflava</name>
    <dbReference type="NCBI Taxonomy" id="988"/>
    <lineage>
        <taxon>Bacteria</taxon>
        <taxon>Pseudomonadati</taxon>
        <taxon>Bacteroidota</taxon>
        <taxon>Flavobacteriia</taxon>
        <taxon>Flavobacteriales</taxon>
        <taxon>Flavobacteriaceae</taxon>
        <taxon>Leeuwenhoekiella</taxon>
    </lineage>
</organism>
<evidence type="ECO:0000256" key="1">
    <source>
        <dbReference type="SAM" id="MobiDB-lite"/>
    </source>
</evidence>
<sequence length="139" mass="16288">MKYYYEEKIKDLLPQCPPPHYNKKDRICYRWVFESIENDDNFKAQADKNPSIINSKDDKLKCDYYALSFHDTLENSKNAFEFLQNTVKNAKKRLGNHIAKGKIDNSDGVAEEPNNRGHFNLHPSQESNFGEKFVILEEL</sequence>
<feature type="region of interest" description="Disordered" evidence="1">
    <location>
        <begin position="103"/>
        <end position="123"/>
    </location>
</feature>
<evidence type="ECO:0000313" key="2">
    <source>
        <dbReference type="EMBL" id="RXG28449.1"/>
    </source>
</evidence>
<proteinExistence type="predicted"/>
<dbReference type="RefSeq" id="WP_073099833.1">
    <property type="nucleotide sequence ID" value="NZ_QOVL01000011.1"/>
</dbReference>
<reference evidence="2 3" key="1">
    <citation type="submission" date="2018-07" db="EMBL/GenBank/DDBJ databases">
        <title>Leeuwenhoekiella genomics.</title>
        <authorList>
            <person name="Tahon G."/>
            <person name="Willems A."/>
        </authorList>
    </citation>
    <scope>NUCLEOTIDE SEQUENCE [LARGE SCALE GENOMIC DNA]</scope>
    <source>
        <strain evidence="2 3">LMG 1345</strain>
    </source>
</reference>
<gene>
    <name evidence="2" type="ORF">DSL99_2450</name>
</gene>
<dbReference type="Proteomes" id="UP000290608">
    <property type="component" value="Unassembled WGS sequence"/>
</dbReference>